<proteinExistence type="predicted"/>
<dbReference type="PATRIC" id="fig|1121318.3.peg.908"/>
<comment type="caution">
    <text evidence="1">The sequence shown here is derived from an EMBL/GenBank/DDBJ whole genome shotgun (WGS) entry which is preliminary data.</text>
</comment>
<evidence type="ECO:0000313" key="2">
    <source>
        <dbReference type="Proteomes" id="UP000037043"/>
    </source>
</evidence>
<keyword evidence="2" id="KW-1185">Reference proteome</keyword>
<dbReference type="AlphaFoldDB" id="A0A0L6ZCR7"/>
<sequence>MKCPSEFCTEITVGCNGITRYSNKAFINKCLNEVGFYPIRVEPQKIALSLDYYRDKAFYYSQLF</sequence>
<gene>
    <name evidence="1" type="ORF">CLHOM_09030</name>
</gene>
<name>A0A0L6ZCR7_9CLOT</name>
<organism evidence="1 2">
    <name type="scientific">Clostridium homopropionicum DSM 5847</name>
    <dbReference type="NCBI Taxonomy" id="1121318"/>
    <lineage>
        <taxon>Bacteria</taxon>
        <taxon>Bacillati</taxon>
        <taxon>Bacillota</taxon>
        <taxon>Clostridia</taxon>
        <taxon>Eubacteriales</taxon>
        <taxon>Clostridiaceae</taxon>
        <taxon>Clostridium</taxon>
    </lineage>
</organism>
<evidence type="ECO:0000313" key="1">
    <source>
        <dbReference type="EMBL" id="KOA20761.1"/>
    </source>
</evidence>
<reference evidence="2" key="1">
    <citation type="submission" date="2015-08" db="EMBL/GenBank/DDBJ databases">
        <title>Genome sequence of the strict anaerobe Clostridium homopropionicum LuHBu1 (DSM 5847T).</title>
        <authorList>
            <person name="Poehlein A."/>
            <person name="Beck M."/>
            <person name="Schiel-Bengelsdorf B."/>
            <person name="Bengelsdorf F.R."/>
            <person name="Daniel R."/>
            <person name="Duerre P."/>
        </authorList>
    </citation>
    <scope>NUCLEOTIDE SEQUENCE [LARGE SCALE GENOMIC DNA]</scope>
    <source>
        <strain evidence="2">DSM 5847</strain>
    </source>
</reference>
<accession>A0A0L6ZCR7</accession>
<dbReference type="Proteomes" id="UP000037043">
    <property type="component" value="Unassembled WGS sequence"/>
</dbReference>
<protein>
    <submittedName>
        <fullName evidence="1">Uncharacterized protein</fullName>
    </submittedName>
</protein>
<dbReference type="EMBL" id="LHUR01000012">
    <property type="protein sequence ID" value="KOA20761.1"/>
    <property type="molecule type" value="Genomic_DNA"/>
</dbReference>